<evidence type="ECO:0000313" key="1">
    <source>
        <dbReference type="EMBL" id="CAF4167577.1"/>
    </source>
</evidence>
<protein>
    <submittedName>
        <fullName evidence="1">Uncharacterized protein</fullName>
    </submittedName>
</protein>
<accession>A0A819Z2K1</accession>
<proteinExistence type="predicted"/>
<reference evidence="1" key="1">
    <citation type="submission" date="2021-02" db="EMBL/GenBank/DDBJ databases">
        <authorList>
            <person name="Nowell W R."/>
        </authorList>
    </citation>
    <scope>NUCLEOTIDE SEQUENCE</scope>
</reference>
<dbReference type="AlphaFoldDB" id="A0A819Z2K1"/>
<comment type="caution">
    <text evidence="1">The sequence shown here is derived from an EMBL/GenBank/DDBJ whole genome shotgun (WGS) entry which is preliminary data.</text>
</comment>
<name>A0A819Z2K1_9BILA</name>
<dbReference type="EMBL" id="CAJOAZ010007652">
    <property type="protein sequence ID" value="CAF4167577.1"/>
    <property type="molecule type" value="Genomic_DNA"/>
</dbReference>
<dbReference type="Proteomes" id="UP000663844">
    <property type="component" value="Unassembled WGS sequence"/>
</dbReference>
<evidence type="ECO:0000313" key="2">
    <source>
        <dbReference type="Proteomes" id="UP000663844"/>
    </source>
</evidence>
<sequence length="92" mass="10231">MDTDQQASTTPAVDLDINGDPKPFFVNANVTLDQHIQAQTTNLPRYLAALFSLDTNSVEIGQKAKACALAAAWCRHDHKLANNLLRHRRLFT</sequence>
<gene>
    <name evidence="1" type="ORF">OXD698_LOCUS38977</name>
</gene>
<feature type="non-terminal residue" evidence="1">
    <location>
        <position position="92"/>
    </location>
</feature>
<organism evidence="1 2">
    <name type="scientific">Adineta steineri</name>
    <dbReference type="NCBI Taxonomy" id="433720"/>
    <lineage>
        <taxon>Eukaryota</taxon>
        <taxon>Metazoa</taxon>
        <taxon>Spiralia</taxon>
        <taxon>Gnathifera</taxon>
        <taxon>Rotifera</taxon>
        <taxon>Eurotatoria</taxon>
        <taxon>Bdelloidea</taxon>
        <taxon>Adinetida</taxon>
        <taxon>Adinetidae</taxon>
        <taxon>Adineta</taxon>
    </lineage>
</organism>